<reference evidence="2 3" key="1">
    <citation type="submission" date="2014-01" db="EMBL/GenBank/DDBJ databases">
        <title>Genome sequence determination for a cystic fibrosis isolate, Inquilinus limosus.</title>
        <authorList>
            <person name="Pino M."/>
            <person name="Di Conza J."/>
            <person name="Gutkind G."/>
        </authorList>
    </citation>
    <scope>NUCLEOTIDE SEQUENCE [LARGE SCALE GENOMIC DNA]</scope>
    <source>
        <strain evidence="2 3">MP06</strain>
    </source>
</reference>
<gene>
    <name evidence="2" type="ORF">P409_30760</name>
</gene>
<name>A0A0A0CYJ5_9PROT</name>
<feature type="compositionally biased region" description="Basic and acidic residues" evidence="1">
    <location>
        <begin position="20"/>
        <end position="29"/>
    </location>
</feature>
<protein>
    <submittedName>
        <fullName evidence="2">Uncharacterized protein</fullName>
    </submittedName>
</protein>
<feature type="region of interest" description="Disordered" evidence="1">
    <location>
        <begin position="1"/>
        <end position="29"/>
    </location>
</feature>
<evidence type="ECO:0000313" key="3">
    <source>
        <dbReference type="Proteomes" id="UP000029995"/>
    </source>
</evidence>
<accession>A0A0A0CYJ5</accession>
<evidence type="ECO:0000256" key="1">
    <source>
        <dbReference type="SAM" id="MobiDB-lite"/>
    </source>
</evidence>
<dbReference type="Proteomes" id="UP000029995">
    <property type="component" value="Unassembled WGS sequence"/>
</dbReference>
<sequence>MTAGDIRLPAYGKDPGTARAAERQAREARQDAERYARRGNMTMHAISLQAAKELEAAAVAHRIPAAKDRR</sequence>
<proteinExistence type="predicted"/>
<dbReference type="AlphaFoldDB" id="A0A0A0CYJ5"/>
<evidence type="ECO:0000313" key="2">
    <source>
        <dbReference type="EMBL" id="KGM30824.1"/>
    </source>
</evidence>
<organism evidence="2 3">
    <name type="scientific">Inquilinus limosus MP06</name>
    <dbReference type="NCBI Taxonomy" id="1398085"/>
    <lineage>
        <taxon>Bacteria</taxon>
        <taxon>Pseudomonadati</taxon>
        <taxon>Pseudomonadota</taxon>
        <taxon>Alphaproteobacteria</taxon>
        <taxon>Rhodospirillales</taxon>
        <taxon>Rhodospirillaceae</taxon>
        <taxon>Inquilinus</taxon>
    </lineage>
</organism>
<dbReference type="EMBL" id="JANX01000683">
    <property type="protein sequence ID" value="KGM30824.1"/>
    <property type="molecule type" value="Genomic_DNA"/>
</dbReference>
<comment type="caution">
    <text evidence="2">The sequence shown here is derived from an EMBL/GenBank/DDBJ whole genome shotgun (WGS) entry which is preliminary data.</text>
</comment>